<dbReference type="Pfam" id="PF17791">
    <property type="entry name" value="MG3"/>
    <property type="match status" value="1"/>
</dbReference>
<dbReference type="PANTHER" id="PTHR11412">
    <property type="entry name" value="MACROGLOBULIN / COMPLEMENT"/>
    <property type="match status" value="1"/>
</dbReference>
<evidence type="ECO:0000313" key="6">
    <source>
        <dbReference type="Proteomes" id="UP000759131"/>
    </source>
</evidence>
<reference evidence="5" key="1">
    <citation type="submission" date="2020-11" db="EMBL/GenBank/DDBJ databases">
        <authorList>
            <person name="Tran Van P."/>
        </authorList>
    </citation>
    <scope>NUCLEOTIDE SEQUENCE</scope>
</reference>
<dbReference type="OrthoDB" id="6510601at2759"/>
<dbReference type="Gene3D" id="2.60.40.1940">
    <property type="match status" value="1"/>
</dbReference>
<keyword evidence="1" id="KW-0732">Signal</keyword>
<evidence type="ECO:0008006" key="7">
    <source>
        <dbReference type="Google" id="ProtNLM"/>
    </source>
</evidence>
<dbReference type="AlphaFoldDB" id="A0A7R9LH11"/>
<dbReference type="PANTHER" id="PTHR11412:SF136">
    <property type="entry name" value="CD109 ANTIGEN"/>
    <property type="match status" value="1"/>
</dbReference>
<feature type="domain" description="Macroglobulin" evidence="4">
    <location>
        <begin position="94"/>
        <end position="166"/>
    </location>
</feature>
<name>A0A7R9LH11_9ACAR</name>
<evidence type="ECO:0000256" key="1">
    <source>
        <dbReference type="ARBA" id="ARBA00022729"/>
    </source>
</evidence>
<dbReference type="Gene3D" id="2.60.40.1930">
    <property type="match status" value="2"/>
</dbReference>
<sequence>MFTDEATYKPGQKVQFRAIVLNPSLMPQNNIPIDIHIKDGNGMLVIEWTKLYPKNGVIVKELQVSAQPVLGHWTIDVTAFRQNTTKTFTVAAEDVLPTFNVEIVLPTYVTTNRSKEVVATVTAIDTNGKAIKGELTLNVCTKNKNEHSKYRTKATIDGSATIAVNLVEELELIERHVGKSGVEIEFTAQVKETVTGKQYNRSHTLKIYDRDVKLEVVNTPNTYKPGLKNTFVVKVCTQDGKPVADSGPQLKLKYGYSLNESEWKECKDSPLLLSPTNGFIKFDVFPPRDIDSMVIKAEYMGHTYDIETTKASTKSGHYLQVLCSDTTTNIAVGRDVKFIANATEPIVRLVCEVMGRGDIAWAKSFDIHTNISAGYEFSVATVPLMAPSARLLCHYVRPDNQEVVADALDFVFWTPVTVVAAADTRETFVDISPEDLLNELKAYDTTARKSSYYRRYGQSSDTIDTFVDSGVGVMHNGFILM</sequence>
<dbReference type="InterPro" id="IPR013783">
    <property type="entry name" value="Ig-like_fold"/>
</dbReference>
<proteinExistence type="predicted"/>
<evidence type="ECO:0000256" key="2">
    <source>
        <dbReference type="ARBA" id="ARBA00022966"/>
    </source>
</evidence>
<keyword evidence="6" id="KW-1185">Reference proteome</keyword>
<dbReference type="EMBL" id="OC877818">
    <property type="protein sequence ID" value="CAD7640241.1"/>
    <property type="molecule type" value="Genomic_DNA"/>
</dbReference>
<dbReference type="Pfam" id="PF01835">
    <property type="entry name" value="MG2"/>
    <property type="match status" value="1"/>
</dbReference>
<evidence type="ECO:0000313" key="5">
    <source>
        <dbReference type="EMBL" id="CAD7640241.1"/>
    </source>
</evidence>
<evidence type="ECO:0000259" key="3">
    <source>
        <dbReference type="Pfam" id="PF01835"/>
    </source>
</evidence>
<feature type="domain" description="Macroglobulin" evidence="3">
    <location>
        <begin position="1"/>
        <end position="90"/>
    </location>
</feature>
<dbReference type="EMBL" id="CAJPIZ010023243">
    <property type="protein sequence ID" value="CAG2118167.1"/>
    <property type="molecule type" value="Genomic_DNA"/>
</dbReference>
<dbReference type="InterPro" id="IPR041555">
    <property type="entry name" value="MG3"/>
</dbReference>
<keyword evidence="2" id="KW-0882">Thioester bond</keyword>
<gene>
    <name evidence="5" type="ORF">OSB1V03_LOCUS18119</name>
</gene>
<dbReference type="Proteomes" id="UP000759131">
    <property type="component" value="Unassembled WGS sequence"/>
</dbReference>
<dbReference type="InterPro" id="IPR002890">
    <property type="entry name" value="MG2"/>
</dbReference>
<dbReference type="InterPro" id="IPR050473">
    <property type="entry name" value="A2M/Complement_sys"/>
</dbReference>
<evidence type="ECO:0000259" key="4">
    <source>
        <dbReference type="Pfam" id="PF17791"/>
    </source>
</evidence>
<protein>
    <recommendedName>
        <fullName evidence="7">Alpha-2-macroglobulin bait region domain-containing protein</fullName>
    </recommendedName>
</protein>
<dbReference type="Gene3D" id="2.60.40.10">
    <property type="entry name" value="Immunoglobulins"/>
    <property type="match status" value="1"/>
</dbReference>
<dbReference type="GO" id="GO:0004866">
    <property type="term" value="F:endopeptidase inhibitor activity"/>
    <property type="evidence" value="ECO:0007669"/>
    <property type="project" value="InterPro"/>
</dbReference>
<accession>A0A7R9LH11</accession>
<organism evidence="5">
    <name type="scientific">Medioppia subpectinata</name>
    <dbReference type="NCBI Taxonomy" id="1979941"/>
    <lineage>
        <taxon>Eukaryota</taxon>
        <taxon>Metazoa</taxon>
        <taxon>Ecdysozoa</taxon>
        <taxon>Arthropoda</taxon>
        <taxon>Chelicerata</taxon>
        <taxon>Arachnida</taxon>
        <taxon>Acari</taxon>
        <taxon>Acariformes</taxon>
        <taxon>Sarcoptiformes</taxon>
        <taxon>Oribatida</taxon>
        <taxon>Brachypylina</taxon>
        <taxon>Oppioidea</taxon>
        <taxon>Oppiidae</taxon>
        <taxon>Medioppia</taxon>
    </lineage>
</organism>